<evidence type="ECO:0000259" key="7">
    <source>
        <dbReference type="PROSITE" id="PS52015"/>
    </source>
</evidence>
<evidence type="ECO:0000256" key="4">
    <source>
        <dbReference type="ARBA" id="ARBA00023136"/>
    </source>
</evidence>
<feature type="compositionally biased region" description="Basic and acidic residues" evidence="5">
    <location>
        <begin position="180"/>
        <end position="190"/>
    </location>
</feature>
<reference evidence="8" key="1">
    <citation type="submission" date="2022-08" db="EMBL/GenBank/DDBJ databases">
        <title>Novel Bdellovibrio Species Isolated from Svalbard: Designation Bdellovibrio svalbardensis.</title>
        <authorList>
            <person name="Mitchell R.J."/>
            <person name="Choi S.Y."/>
        </authorList>
    </citation>
    <scope>NUCLEOTIDE SEQUENCE</scope>
    <source>
        <strain evidence="8">PAP01</strain>
    </source>
</reference>
<evidence type="ECO:0000256" key="2">
    <source>
        <dbReference type="ARBA" id="ARBA00022692"/>
    </source>
</evidence>
<proteinExistence type="predicted"/>
<dbReference type="SUPFAM" id="SSF74653">
    <property type="entry name" value="TolA/TonB C-terminal domain"/>
    <property type="match status" value="1"/>
</dbReference>
<dbReference type="RefSeq" id="WP_277578596.1">
    <property type="nucleotide sequence ID" value="NZ_JANRMI010000003.1"/>
</dbReference>
<dbReference type="InterPro" id="IPR037682">
    <property type="entry name" value="TonB_C"/>
</dbReference>
<gene>
    <name evidence="8" type="ORF">NWE73_12130</name>
</gene>
<evidence type="ECO:0000256" key="1">
    <source>
        <dbReference type="ARBA" id="ARBA00004167"/>
    </source>
</evidence>
<dbReference type="EMBL" id="JANRMI010000003">
    <property type="protein sequence ID" value="MDG0817120.1"/>
    <property type="molecule type" value="Genomic_DNA"/>
</dbReference>
<keyword evidence="9" id="KW-1185">Reference proteome</keyword>
<dbReference type="Proteomes" id="UP001152321">
    <property type="component" value="Unassembled WGS sequence"/>
</dbReference>
<feature type="domain" description="TonB C-terminal" evidence="7">
    <location>
        <begin position="231"/>
        <end position="323"/>
    </location>
</feature>
<evidence type="ECO:0000256" key="5">
    <source>
        <dbReference type="SAM" id="MobiDB-lite"/>
    </source>
</evidence>
<keyword evidence="4 6" id="KW-0472">Membrane</keyword>
<dbReference type="InterPro" id="IPR006260">
    <property type="entry name" value="TonB/TolA_C"/>
</dbReference>
<keyword evidence="2 6" id="KW-0812">Transmembrane</keyword>
<comment type="caution">
    <text evidence="8">The sequence shown here is derived from an EMBL/GenBank/DDBJ whole genome shotgun (WGS) entry which is preliminary data.</text>
</comment>
<evidence type="ECO:0000256" key="3">
    <source>
        <dbReference type="ARBA" id="ARBA00022989"/>
    </source>
</evidence>
<protein>
    <submittedName>
        <fullName evidence="8">TonB family protein</fullName>
    </submittedName>
</protein>
<feature type="transmembrane region" description="Helical" evidence="6">
    <location>
        <begin position="12"/>
        <end position="29"/>
    </location>
</feature>
<dbReference type="Pfam" id="PF13103">
    <property type="entry name" value="TonB_2"/>
    <property type="match status" value="1"/>
</dbReference>
<sequence length="323" mass="36115">MKKSPSFKKYVSLSLIVHVLVLGGLFLFGESELLKPKEQSVSIDLLTPEDLAKMAALEKLQEKRQAERPMNQIVEQNENSVNEKEPVDARFLSAKNQQVTKQTVAVDKGEFQNLKKAAKPRSGPKGDGKVKAEAKEDVKSREEKVAKDLFKSFDPSAALERQKQRDQAANEAGQGLGRGDGSEVAKDGSDASKTNDYIKDVENGLETMLNTREFKYYSYYNRIRRQLSQHWESRVREKLTKMFKEGRSPASTAGQDRVTKLMIVLNDKGTLVRVQVLMDSGVHDLDDAAVEAFRAAAPFPNPPKGIIEGDGTVKIRWDFVLES</sequence>
<dbReference type="Gene3D" id="3.30.1150.10">
    <property type="match status" value="1"/>
</dbReference>
<feature type="region of interest" description="Disordered" evidence="5">
    <location>
        <begin position="111"/>
        <end position="195"/>
    </location>
</feature>
<accession>A0ABT6DJS0</accession>
<feature type="compositionally biased region" description="Basic and acidic residues" evidence="5">
    <location>
        <begin position="124"/>
        <end position="151"/>
    </location>
</feature>
<evidence type="ECO:0000313" key="9">
    <source>
        <dbReference type="Proteomes" id="UP001152321"/>
    </source>
</evidence>
<organism evidence="8 9">
    <name type="scientific">Bdellovibrio svalbardensis</name>
    <dbReference type="NCBI Taxonomy" id="2972972"/>
    <lineage>
        <taxon>Bacteria</taxon>
        <taxon>Pseudomonadati</taxon>
        <taxon>Bdellovibrionota</taxon>
        <taxon>Bdellovibrionia</taxon>
        <taxon>Bdellovibrionales</taxon>
        <taxon>Pseudobdellovibrionaceae</taxon>
        <taxon>Bdellovibrio</taxon>
    </lineage>
</organism>
<dbReference type="NCBIfam" id="TIGR01352">
    <property type="entry name" value="tonB_Cterm"/>
    <property type="match status" value="1"/>
</dbReference>
<dbReference type="PROSITE" id="PS52015">
    <property type="entry name" value="TONB_CTD"/>
    <property type="match status" value="1"/>
</dbReference>
<keyword evidence="3 6" id="KW-1133">Transmembrane helix</keyword>
<evidence type="ECO:0000256" key="6">
    <source>
        <dbReference type="SAM" id="Phobius"/>
    </source>
</evidence>
<evidence type="ECO:0000313" key="8">
    <source>
        <dbReference type="EMBL" id="MDG0817120.1"/>
    </source>
</evidence>
<comment type="subcellular location">
    <subcellularLocation>
        <location evidence="1">Membrane</location>
        <topology evidence="1">Single-pass membrane protein</topology>
    </subcellularLocation>
</comment>
<name>A0ABT6DJS0_9BACT</name>